<keyword evidence="2" id="KW-0238">DNA-binding</keyword>
<proteinExistence type="predicted"/>
<dbReference type="SMART" id="SM00342">
    <property type="entry name" value="HTH_ARAC"/>
    <property type="match status" value="1"/>
</dbReference>
<dbReference type="PROSITE" id="PS01124">
    <property type="entry name" value="HTH_ARAC_FAMILY_2"/>
    <property type="match status" value="1"/>
</dbReference>
<name>A0A1C1A3X3_9BACL</name>
<dbReference type="PANTHER" id="PTHR43280:SF2">
    <property type="entry name" value="HTH-TYPE TRANSCRIPTIONAL REGULATOR EXSA"/>
    <property type="match status" value="1"/>
</dbReference>
<evidence type="ECO:0000259" key="6">
    <source>
        <dbReference type="PROSITE" id="PS50110"/>
    </source>
</evidence>
<dbReference type="Proteomes" id="UP000093309">
    <property type="component" value="Unassembled WGS sequence"/>
</dbReference>
<evidence type="ECO:0000256" key="4">
    <source>
        <dbReference type="PROSITE-ProRule" id="PRU00169"/>
    </source>
</evidence>
<dbReference type="Gene3D" id="1.10.10.60">
    <property type="entry name" value="Homeodomain-like"/>
    <property type="match status" value="2"/>
</dbReference>
<dbReference type="OrthoDB" id="342399at2"/>
<accession>A0A1C1A3X3</accession>
<dbReference type="PROSITE" id="PS00041">
    <property type="entry name" value="HTH_ARAC_FAMILY_1"/>
    <property type="match status" value="1"/>
</dbReference>
<dbReference type="InterPro" id="IPR009057">
    <property type="entry name" value="Homeodomain-like_sf"/>
</dbReference>
<evidence type="ECO:0008006" key="9">
    <source>
        <dbReference type="Google" id="ProtNLM"/>
    </source>
</evidence>
<dbReference type="InterPro" id="IPR018060">
    <property type="entry name" value="HTH_AraC"/>
</dbReference>
<dbReference type="GO" id="GO:0003700">
    <property type="term" value="F:DNA-binding transcription factor activity"/>
    <property type="evidence" value="ECO:0007669"/>
    <property type="project" value="InterPro"/>
</dbReference>
<dbReference type="GO" id="GO:0000160">
    <property type="term" value="P:phosphorelay signal transduction system"/>
    <property type="evidence" value="ECO:0007669"/>
    <property type="project" value="InterPro"/>
</dbReference>
<protein>
    <recommendedName>
        <fullName evidence="9">DNA-binding response regulator</fullName>
    </recommendedName>
</protein>
<keyword evidence="3" id="KW-0804">Transcription</keyword>
<gene>
    <name evidence="7" type="ORF">A8709_13840</name>
</gene>
<dbReference type="PANTHER" id="PTHR43280">
    <property type="entry name" value="ARAC-FAMILY TRANSCRIPTIONAL REGULATOR"/>
    <property type="match status" value="1"/>
</dbReference>
<keyword evidence="8" id="KW-1185">Reference proteome</keyword>
<dbReference type="GO" id="GO:0043565">
    <property type="term" value="F:sequence-specific DNA binding"/>
    <property type="evidence" value="ECO:0007669"/>
    <property type="project" value="InterPro"/>
</dbReference>
<dbReference type="InterPro" id="IPR020449">
    <property type="entry name" value="Tscrpt_reg_AraC-type_HTH"/>
</dbReference>
<dbReference type="InterPro" id="IPR018062">
    <property type="entry name" value="HTH_AraC-typ_CS"/>
</dbReference>
<dbReference type="STRING" id="512399.A8709_13840"/>
<evidence type="ECO:0000313" key="8">
    <source>
        <dbReference type="Proteomes" id="UP000093309"/>
    </source>
</evidence>
<dbReference type="InterPro" id="IPR011006">
    <property type="entry name" value="CheY-like_superfamily"/>
</dbReference>
<dbReference type="CDD" id="cd17536">
    <property type="entry name" value="REC_YesN-like"/>
    <property type="match status" value="1"/>
</dbReference>
<dbReference type="SUPFAM" id="SSF52172">
    <property type="entry name" value="CheY-like"/>
    <property type="match status" value="1"/>
</dbReference>
<dbReference type="RefSeq" id="WP_065852091.1">
    <property type="nucleotide sequence ID" value="NZ_LYPC01000014.1"/>
</dbReference>
<feature type="modified residue" description="4-aspartylphosphate" evidence="4">
    <location>
        <position position="54"/>
    </location>
</feature>
<evidence type="ECO:0000259" key="5">
    <source>
        <dbReference type="PROSITE" id="PS01124"/>
    </source>
</evidence>
<dbReference type="Pfam" id="PF00072">
    <property type="entry name" value="Response_reg"/>
    <property type="match status" value="1"/>
</dbReference>
<dbReference type="Gene3D" id="3.40.50.2300">
    <property type="match status" value="1"/>
</dbReference>
<comment type="caution">
    <text evidence="7">The sequence shown here is derived from an EMBL/GenBank/DDBJ whole genome shotgun (WGS) entry which is preliminary data.</text>
</comment>
<dbReference type="SUPFAM" id="SSF46689">
    <property type="entry name" value="Homeodomain-like"/>
    <property type="match status" value="2"/>
</dbReference>
<evidence type="ECO:0000256" key="2">
    <source>
        <dbReference type="ARBA" id="ARBA00023125"/>
    </source>
</evidence>
<evidence type="ECO:0000313" key="7">
    <source>
        <dbReference type="EMBL" id="OCT15180.1"/>
    </source>
</evidence>
<organism evidence="7 8">
    <name type="scientific">Paenibacillus pectinilyticus</name>
    <dbReference type="NCBI Taxonomy" id="512399"/>
    <lineage>
        <taxon>Bacteria</taxon>
        <taxon>Bacillati</taxon>
        <taxon>Bacillota</taxon>
        <taxon>Bacilli</taxon>
        <taxon>Bacillales</taxon>
        <taxon>Paenibacillaceae</taxon>
        <taxon>Paenibacillus</taxon>
    </lineage>
</organism>
<dbReference type="AlphaFoldDB" id="A0A1C1A3X3"/>
<feature type="domain" description="HTH araC/xylS-type" evidence="5">
    <location>
        <begin position="372"/>
        <end position="470"/>
    </location>
</feature>
<feature type="domain" description="Response regulatory" evidence="6">
    <location>
        <begin position="2"/>
        <end position="119"/>
    </location>
</feature>
<dbReference type="SMART" id="SM00448">
    <property type="entry name" value="REC"/>
    <property type="match status" value="1"/>
</dbReference>
<dbReference type="PROSITE" id="PS50110">
    <property type="entry name" value="RESPONSE_REGULATORY"/>
    <property type="match status" value="1"/>
</dbReference>
<dbReference type="PRINTS" id="PR00032">
    <property type="entry name" value="HTHARAC"/>
</dbReference>
<dbReference type="Pfam" id="PF12833">
    <property type="entry name" value="HTH_18"/>
    <property type="match status" value="1"/>
</dbReference>
<dbReference type="EMBL" id="LYPC01000014">
    <property type="protein sequence ID" value="OCT15180.1"/>
    <property type="molecule type" value="Genomic_DNA"/>
</dbReference>
<evidence type="ECO:0000256" key="3">
    <source>
        <dbReference type="ARBA" id="ARBA00023163"/>
    </source>
</evidence>
<reference evidence="8" key="1">
    <citation type="submission" date="2016-05" db="EMBL/GenBank/DDBJ databases">
        <title>Paenibacillus oryzae. sp. nov., isolated from the rice root.</title>
        <authorList>
            <person name="Zhang J."/>
            <person name="Zhang X."/>
        </authorList>
    </citation>
    <scope>NUCLEOTIDE SEQUENCE [LARGE SCALE GENOMIC DNA]</scope>
    <source>
        <strain evidence="8">KCTC13222</strain>
    </source>
</reference>
<keyword evidence="4" id="KW-0597">Phosphoprotein</keyword>
<dbReference type="InterPro" id="IPR001789">
    <property type="entry name" value="Sig_transdc_resp-reg_receiver"/>
</dbReference>
<keyword evidence="1" id="KW-0805">Transcription regulation</keyword>
<evidence type="ECO:0000256" key="1">
    <source>
        <dbReference type="ARBA" id="ARBA00023015"/>
    </source>
</evidence>
<sequence>MNVFLVDDEYWTLQSIKAKIDWSHYGMTVIGEAYNGNDGLREIIEKKPDLVFTDIRMPGMDGLELIEKVRKAGLENQFIIISGHSEFAYAQKALHLGAEGYILKSFDEEEISPVLVAAIKRWKNRKEADASQLMGLVLSRTSEANEEIVRILSRSGLMMNEDTKLCVVIIRSEDKRLTSGAHHTNVVQIRTGKFTSAYVMSVDSLDHFVSQLPNGSKGIGVSKPFTNVNDLADAIQTATEQSCDPFLTGRNGEMLPSANSDASLQELIMKLYEAIRLKNMPEISICLDDIQHKAALRKLTIRDAYRFYNAMMSFVYQYDEDEEPYLHSYEALMEMYPTVEAMLASIKSLIVQKLEWESSSRPDTVDSRETTSKFVNWIKERYYENLTIHHLAEQFSFNPNYVSQLFQKQLQTTFTKYLLQIRLDRACLLLKETELTVSEVAEKVGYSDYFYFAKIFKKSFNLTPTQFRSNHYQ</sequence>